<organism evidence="1 2">
    <name type="scientific">Rotaria sordida</name>
    <dbReference type="NCBI Taxonomy" id="392033"/>
    <lineage>
        <taxon>Eukaryota</taxon>
        <taxon>Metazoa</taxon>
        <taxon>Spiralia</taxon>
        <taxon>Gnathifera</taxon>
        <taxon>Rotifera</taxon>
        <taxon>Eurotatoria</taxon>
        <taxon>Bdelloidea</taxon>
        <taxon>Philodinida</taxon>
        <taxon>Philodinidae</taxon>
        <taxon>Rotaria</taxon>
    </lineage>
</organism>
<dbReference type="EMBL" id="CAJOBE010004478">
    <property type="protein sequence ID" value="CAF3933565.1"/>
    <property type="molecule type" value="Genomic_DNA"/>
</dbReference>
<dbReference type="AlphaFoldDB" id="A0A819JIU9"/>
<protein>
    <submittedName>
        <fullName evidence="1">Uncharacterized protein</fullName>
    </submittedName>
</protein>
<feature type="non-terminal residue" evidence="1">
    <location>
        <position position="146"/>
    </location>
</feature>
<proteinExistence type="predicted"/>
<dbReference type="SUPFAM" id="SSF52047">
    <property type="entry name" value="RNI-like"/>
    <property type="match status" value="1"/>
</dbReference>
<dbReference type="Proteomes" id="UP000663874">
    <property type="component" value="Unassembled WGS sequence"/>
</dbReference>
<accession>A0A819JIU9</accession>
<name>A0A819JIU9_9BILA</name>
<reference evidence="1" key="1">
    <citation type="submission" date="2021-02" db="EMBL/GenBank/DDBJ databases">
        <authorList>
            <person name="Nowell W R."/>
        </authorList>
    </citation>
    <scope>NUCLEOTIDE SEQUENCE</scope>
</reference>
<evidence type="ECO:0000313" key="2">
    <source>
        <dbReference type="Proteomes" id="UP000663874"/>
    </source>
</evidence>
<evidence type="ECO:0000313" key="1">
    <source>
        <dbReference type="EMBL" id="CAF3933565.1"/>
    </source>
</evidence>
<comment type="caution">
    <text evidence="1">The sequence shown here is derived from an EMBL/GenBank/DDBJ whole genome shotgun (WGS) entry which is preliminary data.</text>
</comment>
<feature type="non-terminal residue" evidence="1">
    <location>
        <position position="1"/>
    </location>
</feature>
<sequence length="146" mass="17691">MATNNRLSPIEYLVINHYCSLNEFASLISYVLQFHRLTVHKIKINNSNLIILSSLSIQLNNLKSIYLNLYDITFLDAYRLTKLILNSSPQLEKFYFIYYEHLDNEQQYPTFIGRQNQFFSSFWIQRKWIFEDEIRDTDIKYIIRPY</sequence>
<gene>
    <name evidence="1" type="ORF">FNK824_LOCUS22274</name>
</gene>